<organism evidence="1">
    <name type="scientific">marine metagenome</name>
    <dbReference type="NCBI Taxonomy" id="408172"/>
    <lineage>
        <taxon>unclassified sequences</taxon>
        <taxon>metagenomes</taxon>
        <taxon>ecological metagenomes</taxon>
    </lineage>
</organism>
<gene>
    <name evidence="1" type="ORF">METZ01_LOCUS95323</name>
</gene>
<protein>
    <recommendedName>
        <fullName evidence="2">Prolyl 4-hydroxylase alpha subunit Fe(2+) 2OG dioxygenase domain-containing protein</fullName>
    </recommendedName>
</protein>
<reference evidence="1" key="1">
    <citation type="submission" date="2018-05" db="EMBL/GenBank/DDBJ databases">
        <authorList>
            <person name="Lanie J.A."/>
            <person name="Ng W.-L."/>
            <person name="Kazmierczak K.M."/>
            <person name="Andrzejewski T.M."/>
            <person name="Davidsen T.M."/>
            <person name="Wayne K.J."/>
            <person name="Tettelin H."/>
            <person name="Glass J.I."/>
            <person name="Rusch D."/>
            <person name="Podicherti R."/>
            <person name="Tsui H.-C.T."/>
            <person name="Winkler M.E."/>
        </authorList>
    </citation>
    <scope>NUCLEOTIDE SEQUENCE</scope>
</reference>
<dbReference type="Gene3D" id="2.60.120.620">
    <property type="entry name" value="q2cbj1_9rhob like domain"/>
    <property type="match status" value="1"/>
</dbReference>
<proteinExistence type="predicted"/>
<sequence length="249" mass="29851">MDPFPHIHIPQVLPWSLYKDLEETYPEELMLKGKTRGFDTRRYQQKDFDYSRITALWKAFADYHTSKFFKDEAIKALQDGVKHHYGDKLYIKYARSNVGPRYSESKNTMKMEMQFVINAIDSEFIRTPHVDQERELFAFLFYFKKFDDKINDGGLDIYKKKTEGEWRKTRGREADLNDIERVYNVQYRQNTMVGFLNTVNSLHGVTPRKDPTSVRRYINIDCHVREKLFNSSPLNDIIKRHKFLWLNRV</sequence>
<dbReference type="AlphaFoldDB" id="A0A381VQ97"/>
<dbReference type="EMBL" id="UINC01009470">
    <property type="protein sequence ID" value="SVA42469.1"/>
    <property type="molecule type" value="Genomic_DNA"/>
</dbReference>
<evidence type="ECO:0000313" key="1">
    <source>
        <dbReference type="EMBL" id="SVA42469.1"/>
    </source>
</evidence>
<accession>A0A381VQ97</accession>
<name>A0A381VQ97_9ZZZZ</name>
<evidence type="ECO:0008006" key="2">
    <source>
        <dbReference type="Google" id="ProtNLM"/>
    </source>
</evidence>